<comment type="cofactor">
    <cofactor evidence="7">
        <name>Mg(2+)</name>
        <dbReference type="ChEBI" id="CHEBI:18420"/>
    </cofactor>
    <text evidence="7">Binds 1 Mg(2+) ion per subunit.</text>
</comment>
<keyword evidence="7" id="KW-0460">Magnesium</keyword>
<evidence type="ECO:0000256" key="2">
    <source>
        <dbReference type="ARBA" id="ARBA00005169"/>
    </source>
</evidence>
<evidence type="ECO:0000256" key="1">
    <source>
        <dbReference type="ARBA" id="ARBA00000024"/>
    </source>
</evidence>
<keyword evidence="7" id="KW-0479">Metal-binding</keyword>
<gene>
    <name evidence="7 9" type="primary">hisI</name>
    <name evidence="9" type="ORF">GYN21_11290</name>
</gene>
<dbReference type="InterPro" id="IPR002496">
    <property type="entry name" value="PRib_AMP_CycHydrolase_dom"/>
</dbReference>
<protein>
    <recommendedName>
        <fullName evidence="7">Phosphoribosyl-AMP cyclohydrolase</fullName>
        <shortName evidence="7">PRA-CH</shortName>
        <ecNumber evidence="7">3.5.4.19</ecNumber>
    </recommendedName>
</protein>
<evidence type="ECO:0000256" key="7">
    <source>
        <dbReference type="HAMAP-Rule" id="MF_01021"/>
    </source>
</evidence>
<evidence type="ECO:0000313" key="9">
    <source>
        <dbReference type="EMBL" id="MCJ1990800.1"/>
    </source>
</evidence>
<proteinExistence type="inferred from homology"/>
<feature type="binding site" evidence="7">
    <location>
        <position position="109"/>
    </location>
    <ligand>
        <name>Zn(2+)</name>
        <dbReference type="ChEBI" id="CHEBI:29105"/>
        <note>ligand shared between dimeric partners</note>
    </ligand>
</feature>
<feature type="binding site" evidence="7">
    <location>
        <position position="87"/>
    </location>
    <ligand>
        <name>Mg(2+)</name>
        <dbReference type="ChEBI" id="CHEBI:18420"/>
    </ligand>
</feature>
<comment type="pathway">
    <text evidence="2 7">Amino-acid biosynthesis; L-histidine biosynthesis; L-histidine from 5-phospho-alpha-D-ribose 1-diphosphate: step 3/9.</text>
</comment>
<keyword evidence="7" id="KW-0862">Zinc</keyword>
<dbReference type="RefSeq" id="WP_243964112.1">
    <property type="nucleotide sequence ID" value="NZ_JAAECS010000019.1"/>
</dbReference>
<dbReference type="PANTHER" id="PTHR42945">
    <property type="entry name" value="HISTIDINE BIOSYNTHESIS BIFUNCTIONAL PROTEIN"/>
    <property type="match status" value="1"/>
</dbReference>
<name>A0ABT0AW85_9LACT</name>
<organism evidence="9 10">
    <name type="scientific">Pseudolactococcus carnosus</name>
    <dbReference type="NCBI Taxonomy" id="2749961"/>
    <lineage>
        <taxon>Bacteria</taxon>
        <taxon>Bacillati</taxon>
        <taxon>Bacillota</taxon>
        <taxon>Bacilli</taxon>
        <taxon>Lactobacillales</taxon>
        <taxon>Streptococcaceae</taxon>
        <taxon>Pseudolactococcus</taxon>
    </lineage>
</organism>
<dbReference type="Proteomes" id="UP001522450">
    <property type="component" value="Unassembled WGS sequence"/>
</dbReference>
<comment type="catalytic activity">
    <reaction evidence="1 7">
        <text>1-(5-phospho-beta-D-ribosyl)-5'-AMP + H2O = 1-(5-phospho-beta-D-ribosyl)-5-[(5-phospho-beta-D-ribosylamino)methylideneamino]imidazole-4-carboxamide</text>
        <dbReference type="Rhea" id="RHEA:20049"/>
        <dbReference type="ChEBI" id="CHEBI:15377"/>
        <dbReference type="ChEBI" id="CHEBI:58435"/>
        <dbReference type="ChEBI" id="CHEBI:59457"/>
        <dbReference type="EC" id="3.5.4.19"/>
    </reaction>
</comment>
<dbReference type="Pfam" id="PF01502">
    <property type="entry name" value="PRA-CH"/>
    <property type="match status" value="1"/>
</dbReference>
<reference evidence="9 10" key="1">
    <citation type="journal article" date="2022" name="Microbiol. Res.">
        <title>Comparative genome analysis, predicted lifestyle and antimicrobial strategies of Lactococcus carnosus and Lactococcus paracarnosus isolated from meat.</title>
        <authorList>
            <person name="Werum V."/>
            <person name="Ehrmann M."/>
            <person name="Vogel R."/>
            <person name="Hilgarth M."/>
        </authorList>
    </citation>
    <scope>NUCLEOTIDE SEQUENCE [LARGE SCALE GENOMIC DNA]</scope>
    <source>
        <strain evidence="9 10">TMW22177</strain>
    </source>
</reference>
<evidence type="ECO:0000256" key="3">
    <source>
        <dbReference type="ARBA" id="ARBA00022490"/>
    </source>
</evidence>
<keyword evidence="10" id="KW-1185">Reference proteome</keyword>
<dbReference type="EC" id="3.5.4.19" evidence="7"/>
<dbReference type="InterPro" id="IPR026660">
    <property type="entry name" value="PRA-CH"/>
</dbReference>
<dbReference type="PANTHER" id="PTHR42945:SF1">
    <property type="entry name" value="HISTIDINE BIOSYNTHESIS BIFUNCTIONAL PROTEIN HIS7"/>
    <property type="match status" value="1"/>
</dbReference>
<accession>A0ABT0AW85</accession>
<comment type="cofactor">
    <cofactor evidence="7">
        <name>Zn(2+)</name>
        <dbReference type="ChEBI" id="CHEBI:29105"/>
    </cofactor>
    <text evidence="7">Binds 1 zinc ion per subunit.</text>
</comment>
<keyword evidence="6 7" id="KW-0368">Histidine biosynthesis</keyword>
<keyword evidence="5 7" id="KW-0378">Hydrolase</keyword>
<dbReference type="NCBIfam" id="NF000768">
    <property type="entry name" value="PRK00051.1"/>
    <property type="match status" value="1"/>
</dbReference>
<dbReference type="SUPFAM" id="SSF141734">
    <property type="entry name" value="HisI-like"/>
    <property type="match status" value="1"/>
</dbReference>
<comment type="similarity">
    <text evidence="7">Belongs to the PRA-CH family.</text>
</comment>
<evidence type="ECO:0000259" key="8">
    <source>
        <dbReference type="Pfam" id="PF01502"/>
    </source>
</evidence>
<feature type="binding site" evidence="7">
    <location>
        <position position="102"/>
    </location>
    <ligand>
        <name>Zn(2+)</name>
        <dbReference type="ChEBI" id="CHEBI:29105"/>
        <note>ligand shared between dimeric partners</note>
    </ligand>
</feature>
<comment type="function">
    <text evidence="7">Catalyzes the hydrolysis of the adenine ring of phosphoribosyl-AMP.</text>
</comment>
<feature type="binding site" evidence="7">
    <location>
        <position position="89"/>
    </location>
    <ligand>
        <name>Mg(2+)</name>
        <dbReference type="ChEBI" id="CHEBI:18420"/>
    </ligand>
</feature>
<evidence type="ECO:0000256" key="4">
    <source>
        <dbReference type="ARBA" id="ARBA00022605"/>
    </source>
</evidence>
<dbReference type="InterPro" id="IPR038019">
    <property type="entry name" value="PRib_AMP_CycHydrolase_sf"/>
</dbReference>
<evidence type="ECO:0000256" key="5">
    <source>
        <dbReference type="ARBA" id="ARBA00022801"/>
    </source>
</evidence>
<feature type="binding site" evidence="7">
    <location>
        <position position="85"/>
    </location>
    <ligand>
        <name>Mg(2+)</name>
        <dbReference type="ChEBI" id="CHEBI:18420"/>
    </ligand>
</feature>
<dbReference type="EMBL" id="JAAECS010000019">
    <property type="protein sequence ID" value="MCJ1990800.1"/>
    <property type="molecule type" value="Genomic_DNA"/>
</dbReference>
<feature type="domain" description="Phosphoribosyl-AMP cyclohydrolase" evidence="8">
    <location>
        <begin position="38"/>
        <end position="111"/>
    </location>
</feature>
<evidence type="ECO:0000256" key="6">
    <source>
        <dbReference type="ARBA" id="ARBA00023102"/>
    </source>
</evidence>
<comment type="subunit">
    <text evidence="7">Homodimer.</text>
</comment>
<comment type="subcellular location">
    <subcellularLocation>
        <location evidence="7">Cytoplasm</location>
    </subcellularLocation>
</comment>
<dbReference type="HAMAP" id="MF_01021">
    <property type="entry name" value="HisI"/>
    <property type="match status" value="1"/>
</dbReference>
<keyword evidence="3 7" id="KW-0963">Cytoplasm</keyword>
<evidence type="ECO:0000313" key="10">
    <source>
        <dbReference type="Proteomes" id="UP001522450"/>
    </source>
</evidence>
<comment type="caution">
    <text evidence="9">The sequence shown here is derived from an EMBL/GenBank/DDBJ whole genome shotgun (WGS) entry which is preliminary data.</text>
</comment>
<keyword evidence="4 7" id="KW-0028">Amino-acid biosynthesis</keyword>
<dbReference type="GO" id="GO:0004635">
    <property type="term" value="F:phosphoribosyl-AMP cyclohydrolase activity"/>
    <property type="evidence" value="ECO:0007669"/>
    <property type="project" value="UniProtKB-EC"/>
</dbReference>
<feature type="binding site" evidence="7">
    <location>
        <position position="86"/>
    </location>
    <ligand>
        <name>Zn(2+)</name>
        <dbReference type="ChEBI" id="CHEBI:29105"/>
        <note>ligand shared between dimeric partners</note>
    </ligand>
</feature>
<sequence>MTRHANFSQTDVKLDFEKSPDGLVPVIVTDIANGQVLMLAYMNAQSYQLTLETKEMWYWSRSRQELWHKGDTSGHYQYVKSIKVDCDFDTLLIAVDQVGPACHTGARSCFFTDVLAIRGETK</sequence>
<dbReference type="Gene3D" id="3.10.20.810">
    <property type="entry name" value="Phosphoribosyl-AMP cyclohydrolase"/>
    <property type="match status" value="1"/>
</dbReference>